<feature type="domain" description="Integrin alpha second immunoglobulin-like" evidence="12">
    <location>
        <begin position="276"/>
        <end position="319"/>
    </location>
</feature>
<dbReference type="GO" id="GO:0007229">
    <property type="term" value="P:integrin-mediated signaling pathway"/>
    <property type="evidence" value="ECO:0007669"/>
    <property type="project" value="UniProtKB-KW"/>
</dbReference>
<evidence type="ECO:0000256" key="11">
    <source>
        <dbReference type="RuleBase" id="RU003762"/>
    </source>
</evidence>
<evidence type="ECO:0000256" key="5">
    <source>
        <dbReference type="ARBA" id="ARBA00022989"/>
    </source>
</evidence>
<dbReference type="InterPro" id="IPR000413">
    <property type="entry name" value="Integrin_alpha"/>
</dbReference>
<dbReference type="GO" id="GO:0033627">
    <property type="term" value="P:cell adhesion mediated by integrin"/>
    <property type="evidence" value="ECO:0007669"/>
    <property type="project" value="TreeGrafter"/>
</dbReference>
<comment type="caution">
    <text evidence="13">The sequence shown here is derived from an EMBL/GenBank/DDBJ whole genome shotgun (WGS) entry which is preliminary data.</text>
</comment>
<keyword evidence="4 11" id="KW-0130">Cell adhesion</keyword>
<dbReference type="InterPro" id="IPR032695">
    <property type="entry name" value="Integrin_dom_sf"/>
</dbReference>
<dbReference type="InterPro" id="IPR013519">
    <property type="entry name" value="Int_alpha_beta-p"/>
</dbReference>
<evidence type="ECO:0000259" key="12">
    <source>
        <dbReference type="Pfam" id="PF20805"/>
    </source>
</evidence>
<dbReference type="GO" id="GO:0007160">
    <property type="term" value="P:cell-matrix adhesion"/>
    <property type="evidence" value="ECO:0007669"/>
    <property type="project" value="TreeGrafter"/>
</dbReference>
<evidence type="ECO:0000256" key="9">
    <source>
        <dbReference type="ARBA" id="ARBA00023180"/>
    </source>
</evidence>
<dbReference type="PROSITE" id="PS51470">
    <property type="entry name" value="FG_GAP"/>
    <property type="match status" value="2"/>
</dbReference>
<evidence type="ECO:0000256" key="10">
    <source>
        <dbReference type="PROSITE-ProRule" id="PRU00803"/>
    </source>
</evidence>
<keyword evidence="5" id="KW-1133">Transmembrane helix</keyword>
<gene>
    <name evidence="13" type="ORF">QE152_g33935</name>
</gene>
<evidence type="ECO:0000256" key="2">
    <source>
        <dbReference type="ARBA" id="ARBA00008054"/>
    </source>
</evidence>
<dbReference type="InterPro" id="IPR048285">
    <property type="entry name" value="Integrin_alpha_Ig-like_2"/>
</dbReference>
<dbReference type="AlphaFoldDB" id="A0AAW1IVJ0"/>
<keyword evidence="8 11" id="KW-0675">Receptor</keyword>
<feature type="repeat" description="FG-GAP" evidence="10">
    <location>
        <begin position="105"/>
        <end position="167"/>
    </location>
</feature>
<dbReference type="GO" id="GO:0008305">
    <property type="term" value="C:integrin complex"/>
    <property type="evidence" value="ECO:0007669"/>
    <property type="project" value="InterPro"/>
</dbReference>
<dbReference type="PRINTS" id="PR01185">
    <property type="entry name" value="INTEGRINA"/>
</dbReference>
<dbReference type="GO" id="GO:0009897">
    <property type="term" value="C:external side of plasma membrane"/>
    <property type="evidence" value="ECO:0007669"/>
    <property type="project" value="TreeGrafter"/>
</dbReference>
<dbReference type="Proteomes" id="UP001458880">
    <property type="component" value="Unassembled WGS sequence"/>
</dbReference>
<proteinExistence type="inferred from homology"/>
<comment type="similarity">
    <text evidence="2 11">Belongs to the integrin alpha chain family.</text>
</comment>
<dbReference type="InterPro" id="IPR028994">
    <property type="entry name" value="Integrin_alpha_N"/>
</dbReference>
<dbReference type="Gene3D" id="2.130.10.130">
    <property type="entry name" value="Integrin alpha, N-terminal"/>
    <property type="match status" value="1"/>
</dbReference>
<dbReference type="SUPFAM" id="SSF69179">
    <property type="entry name" value="Integrin domains"/>
    <property type="match status" value="1"/>
</dbReference>
<dbReference type="SUPFAM" id="SSF69318">
    <property type="entry name" value="Integrin alpha N-terminal domain"/>
    <property type="match status" value="1"/>
</dbReference>
<protein>
    <submittedName>
        <fullName evidence="13">Integrin alpha</fullName>
    </submittedName>
</protein>
<dbReference type="SMART" id="SM00191">
    <property type="entry name" value="Int_alpha"/>
    <property type="match status" value="3"/>
</dbReference>
<dbReference type="GO" id="GO:0007157">
    <property type="term" value="P:heterophilic cell-cell adhesion via plasma membrane cell adhesion molecules"/>
    <property type="evidence" value="ECO:0007669"/>
    <property type="project" value="UniProtKB-ARBA"/>
</dbReference>
<evidence type="ECO:0000256" key="6">
    <source>
        <dbReference type="ARBA" id="ARBA00023037"/>
    </source>
</evidence>
<keyword evidence="9" id="KW-0325">Glycoprotein</keyword>
<evidence type="ECO:0000256" key="1">
    <source>
        <dbReference type="ARBA" id="ARBA00004479"/>
    </source>
</evidence>
<evidence type="ECO:0000313" key="14">
    <source>
        <dbReference type="Proteomes" id="UP001458880"/>
    </source>
</evidence>
<dbReference type="EMBL" id="JASPKY010000530">
    <property type="protein sequence ID" value="KAK9693855.1"/>
    <property type="molecule type" value="Genomic_DNA"/>
</dbReference>
<keyword evidence="3" id="KW-0812">Transmembrane</keyword>
<sequence length="319" mass="35078">MGAYYGSSLLVTQQYLLVGAPMYNMKAYEEGCVFIYRNDRDDLLLWQTICGQQKGGRFGTAITSFGRIDNYVKPIGVAISAPYADDNAGIVYIYVEHRSGFKELQQISGKTISSDVIGFGISLSNSLDIDQNGYNDFAVGSLASTELVVLRSRKVLDFQATLHSHVDKISTTTKDITVSYCITYLGHFGDRDYVEPTVTLESDARVFIEMPIRPLTLVLRVNQCINFTLTIKPHAFDSPLPLKLKATSTLQECPQCSIAHPKPPPSTLEIPFVTGCGDDNICVPDLQLQAQFDDATELIIGTRDDLPLTVVVSNLGETA</sequence>
<reference evidence="13 14" key="1">
    <citation type="journal article" date="2024" name="BMC Genomics">
        <title>De novo assembly and annotation of Popillia japonica's genome with initial clues to its potential as an invasive pest.</title>
        <authorList>
            <person name="Cucini C."/>
            <person name="Boschi S."/>
            <person name="Funari R."/>
            <person name="Cardaioli E."/>
            <person name="Iannotti N."/>
            <person name="Marturano G."/>
            <person name="Paoli F."/>
            <person name="Bruttini M."/>
            <person name="Carapelli A."/>
            <person name="Frati F."/>
            <person name="Nardi F."/>
        </authorList>
    </citation>
    <scope>NUCLEOTIDE SEQUENCE [LARGE SCALE GENOMIC DNA]</scope>
    <source>
        <strain evidence="13">DMR45628</strain>
    </source>
</reference>
<dbReference type="Gene3D" id="2.60.40.1510">
    <property type="entry name" value="ntegrin, alpha v. Chain A, domain 3"/>
    <property type="match status" value="1"/>
</dbReference>
<dbReference type="PANTHER" id="PTHR23220:SF83">
    <property type="entry name" value="INTEGRIN ALPHA-PS3-RELATED"/>
    <property type="match status" value="1"/>
</dbReference>
<dbReference type="Pfam" id="PF20805">
    <property type="entry name" value="Integrin_A_Ig_2"/>
    <property type="match status" value="1"/>
</dbReference>
<keyword evidence="7" id="KW-0472">Membrane</keyword>
<evidence type="ECO:0000313" key="13">
    <source>
        <dbReference type="EMBL" id="KAK9693855.1"/>
    </source>
</evidence>
<feature type="repeat" description="FG-GAP" evidence="10">
    <location>
        <begin position="1"/>
        <end position="45"/>
    </location>
</feature>
<dbReference type="PANTHER" id="PTHR23220">
    <property type="entry name" value="INTEGRIN ALPHA"/>
    <property type="match status" value="1"/>
</dbReference>
<accession>A0AAW1IVJ0</accession>
<keyword evidence="6 11" id="KW-0401">Integrin</keyword>
<keyword evidence="14" id="KW-1185">Reference proteome</keyword>
<comment type="subcellular location">
    <subcellularLocation>
        <location evidence="1 11">Membrane</location>
        <topology evidence="1 11">Single-pass type I membrane protein</topology>
    </subcellularLocation>
</comment>
<evidence type="ECO:0000256" key="7">
    <source>
        <dbReference type="ARBA" id="ARBA00023136"/>
    </source>
</evidence>
<organism evidence="13 14">
    <name type="scientific">Popillia japonica</name>
    <name type="common">Japanese beetle</name>
    <dbReference type="NCBI Taxonomy" id="7064"/>
    <lineage>
        <taxon>Eukaryota</taxon>
        <taxon>Metazoa</taxon>
        <taxon>Ecdysozoa</taxon>
        <taxon>Arthropoda</taxon>
        <taxon>Hexapoda</taxon>
        <taxon>Insecta</taxon>
        <taxon>Pterygota</taxon>
        <taxon>Neoptera</taxon>
        <taxon>Endopterygota</taxon>
        <taxon>Coleoptera</taxon>
        <taxon>Polyphaga</taxon>
        <taxon>Scarabaeiformia</taxon>
        <taxon>Scarabaeidae</taxon>
        <taxon>Rutelinae</taxon>
        <taxon>Popillia</taxon>
    </lineage>
</organism>
<evidence type="ECO:0000256" key="4">
    <source>
        <dbReference type="ARBA" id="ARBA00022889"/>
    </source>
</evidence>
<name>A0AAW1IVJ0_POPJA</name>
<evidence type="ECO:0000256" key="3">
    <source>
        <dbReference type="ARBA" id="ARBA00022692"/>
    </source>
</evidence>
<evidence type="ECO:0000256" key="8">
    <source>
        <dbReference type="ARBA" id="ARBA00023170"/>
    </source>
</evidence>
<dbReference type="GO" id="GO:0005178">
    <property type="term" value="F:integrin binding"/>
    <property type="evidence" value="ECO:0007669"/>
    <property type="project" value="TreeGrafter"/>
</dbReference>